<proteinExistence type="predicted"/>
<dbReference type="EMBL" id="JBBPBN010000017">
    <property type="protein sequence ID" value="KAK9020135.1"/>
    <property type="molecule type" value="Genomic_DNA"/>
</dbReference>
<name>A0ABR2S4W9_9ROSI</name>
<organism evidence="1 2">
    <name type="scientific">Hibiscus sabdariffa</name>
    <name type="common">roselle</name>
    <dbReference type="NCBI Taxonomy" id="183260"/>
    <lineage>
        <taxon>Eukaryota</taxon>
        <taxon>Viridiplantae</taxon>
        <taxon>Streptophyta</taxon>
        <taxon>Embryophyta</taxon>
        <taxon>Tracheophyta</taxon>
        <taxon>Spermatophyta</taxon>
        <taxon>Magnoliopsida</taxon>
        <taxon>eudicotyledons</taxon>
        <taxon>Gunneridae</taxon>
        <taxon>Pentapetalae</taxon>
        <taxon>rosids</taxon>
        <taxon>malvids</taxon>
        <taxon>Malvales</taxon>
        <taxon>Malvaceae</taxon>
        <taxon>Malvoideae</taxon>
        <taxon>Hibiscus</taxon>
    </lineage>
</organism>
<protein>
    <recommendedName>
        <fullName evidence="3">RNase H type-1 domain-containing protein</fullName>
    </recommendedName>
</protein>
<comment type="caution">
    <text evidence="1">The sequence shown here is derived from an EMBL/GenBank/DDBJ whole genome shotgun (WGS) entry which is preliminary data.</text>
</comment>
<evidence type="ECO:0000313" key="1">
    <source>
        <dbReference type="EMBL" id="KAK9020135.1"/>
    </source>
</evidence>
<dbReference type="Proteomes" id="UP001396334">
    <property type="component" value="Unassembled WGS sequence"/>
</dbReference>
<reference evidence="1 2" key="1">
    <citation type="journal article" date="2024" name="G3 (Bethesda)">
        <title>Genome assembly of Hibiscus sabdariffa L. provides insights into metabolisms of medicinal natural products.</title>
        <authorList>
            <person name="Kim T."/>
        </authorList>
    </citation>
    <scope>NUCLEOTIDE SEQUENCE [LARGE SCALE GENOMIC DNA]</scope>
    <source>
        <strain evidence="1">TK-2024</strain>
        <tissue evidence="1">Old leaves</tissue>
    </source>
</reference>
<gene>
    <name evidence="1" type="ORF">V6N11_054628</name>
</gene>
<evidence type="ECO:0008006" key="3">
    <source>
        <dbReference type="Google" id="ProtNLM"/>
    </source>
</evidence>
<keyword evidence="2" id="KW-1185">Reference proteome</keyword>
<evidence type="ECO:0000313" key="2">
    <source>
        <dbReference type="Proteomes" id="UP001396334"/>
    </source>
</evidence>
<sequence length="281" mass="30996">MAIDIGDHGTPFENSVGVVNEGDVDIHHKSLKVIEDGKPTYASKTAADGVGSKTVVEDGIIIMEEDVRIDISSKISNTTVADMVSEDGEWVWSRFQSFLPIDVLLKIVATKGLSPSLSNGGVGWNVLNRSLLLRDLTIKALEARNVNGGLRVSTLFLLCIGSFRSVLGEGDSRSLWVYVQHLRLSCGVYMLDSCLLGIDSLDVLRVLMNSLTWHGNLPLLLHVERLRDRDWLIQFKHVSRDANTVANALAKLASSDRLKVSRFIHPTLEIRGLLLEDLARD</sequence>
<accession>A0ABR2S4W9</accession>